<organism evidence="3 6">
    <name type="scientific">Brenneria izbisi</name>
    <dbReference type="NCBI Taxonomy" id="2939450"/>
    <lineage>
        <taxon>Bacteria</taxon>
        <taxon>Pseudomonadati</taxon>
        <taxon>Pseudomonadota</taxon>
        <taxon>Gammaproteobacteria</taxon>
        <taxon>Enterobacterales</taxon>
        <taxon>Pectobacteriaceae</taxon>
        <taxon>Brenneria</taxon>
    </lineage>
</organism>
<name>A0AA41XYN0_9GAMM</name>
<dbReference type="Pfam" id="PF02481">
    <property type="entry name" value="DNA_processg_A"/>
    <property type="match status" value="1"/>
</dbReference>
<dbReference type="Proteomes" id="UP001165569">
    <property type="component" value="Unassembled WGS sequence"/>
</dbReference>
<feature type="domain" description="Smf/DprA SLOG" evidence="2">
    <location>
        <begin position="86"/>
        <end position="266"/>
    </location>
</feature>
<dbReference type="InterPro" id="IPR003488">
    <property type="entry name" value="DprA"/>
</dbReference>
<dbReference type="Gene3D" id="3.40.50.450">
    <property type="match status" value="1"/>
</dbReference>
<dbReference type="PANTHER" id="PTHR43022">
    <property type="entry name" value="PROTEIN SMF"/>
    <property type="match status" value="1"/>
</dbReference>
<dbReference type="AlphaFoldDB" id="A0AA41XYN0"/>
<keyword evidence="5" id="KW-1185">Reference proteome</keyword>
<dbReference type="SUPFAM" id="SSF102405">
    <property type="entry name" value="MCP/YpsA-like"/>
    <property type="match status" value="1"/>
</dbReference>
<dbReference type="EMBL" id="JAMPJU010000011">
    <property type="protein sequence ID" value="MCV9883413.1"/>
    <property type="molecule type" value="Genomic_DNA"/>
</dbReference>
<protein>
    <submittedName>
        <fullName evidence="3">DNA-protecting protein DprA</fullName>
    </submittedName>
</protein>
<proteinExistence type="inferred from homology"/>
<sequence>MKDNLRETITPSTKLLLTLSMLKGVGPVLLKKTASYVLSSNVFSINELSKFDVKIASLVNDDDNFLLAQEKAEKQIEYAEQYSFRIISILDNDYPKLLSETKDNPCLLYVKGSLFESPDKSVAIIGTREPTSHGKVITERITKFFVEKNWSIVSGLAIGCDGIAHETALNCHGHTVAVLAHGLQTIAPSRHKNLAQRIIEEGGALITEYPFGQEIQKQQYVKRDRIQAGLARGVVMIQSDVKGGSLHASRASLDYNRWLAVPYPTKDDIARNEPKAQANLLIANGSDSDKAGTLRFDKMKLKNIIILNGKEDYNKLIEDVCFEKVSTDIPFVADMFDSHSNSGSDESYMGAYEDHVLQEFNPISNGEAILGNLSEAVIKTDESFLDHVVDTDEVKGISLEKLIVSSDFISDFDLVIKNITNKNKNLTSKLGEQDEKLQLVKLRFKIISKNLKLMHKDKFFEENNPITVLKNKIIVEDVLFHMLKVISLCDFEHTYMDTVIVLKDKIDNVLLNFPDSVILCDAHSVAGNNCNSYNDERFVNILEEFNRIVLS</sequence>
<dbReference type="EMBL" id="JAMPJT010000011">
    <property type="protein sequence ID" value="MCV9880024.1"/>
    <property type="molecule type" value="Genomic_DNA"/>
</dbReference>
<evidence type="ECO:0000313" key="5">
    <source>
        <dbReference type="Proteomes" id="UP001165568"/>
    </source>
</evidence>
<reference evidence="3" key="1">
    <citation type="submission" date="2022-04" db="EMBL/GenBank/DDBJ databases">
        <title>Brenneria sp. isolated from walnut trees in Serbia.</title>
        <authorList>
            <person name="Gasic K."/>
            <person name="Zlatkovic N."/>
            <person name="Kuzmanovic N."/>
        </authorList>
    </citation>
    <scope>NUCLEOTIDE SEQUENCE</scope>
    <source>
        <strain evidence="4">KBI 423</strain>
        <strain evidence="3">KBI 447</strain>
    </source>
</reference>
<evidence type="ECO:0000256" key="1">
    <source>
        <dbReference type="ARBA" id="ARBA00006525"/>
    </source>
</evidence>
<dbReference type="RefSeq" id="WP_264091071.1">
    <property type="nucleotide sequence ID" value="NZ_JAMPJT010000011.1"/>
</dbReference>
<dbReference type="InterPro" id="IPR057666">
    <property type="entry name" value="DrpA_SLOG"/>
</dbReference>
<evidence type="ECO:0000259" key="2">
    <source>
        <dbReference type="Pfam" id="PF02481"/>
    </source>
</evidence>
<evidence type="ECO:0000313" key="3">
    <source>
        <dbReference type="EMBL" id="MCV9880024.1"/>
    </source>
</evidence>
<gene>
    <name evidence="3" type="ORF">NC803_14335</name>
    <name evidence="4" type="ORF">NC856_14160</name>
</gene>
<evidence type="ECO:0000313" key="6">
    <source>
        <dbReference type="Proteomes" id="UP001165569"/>
    </source>
</evidence>
<comment type="caution">
    <text evidence="3">The sequence shown here is derived from an EMBL/GenBank/DDBJ whole genome shotgun (WGS) entry which is preliminary data.</text>
</comment>
<dbReference type="PANTHER" id="PTHR43022:SF1">
    <property type="entry name" value="PROTEIN SMF"/>
    <property type="match status" value="1"/>
</dbReference>
<comment type="similarity">
    <text evidence="1">Belongs to the DprA/Smf family.</text>
</comment>
<evidence type="ECO:0000313" key="4">
    <source>
        <dbReference type="EMBL" id="MCV9883413.1"/>
    </source>
</evidence>
<accession>A0AA41XYN0</accession>
<dbReference type="Proteomes" id="UP001165568">
    <property type="component" value="Unassembled WGS sequence"/>
</dbReference>
<dbReference type="GO" id="GO:0009294">
    <property type="term" value="P:DNA-mediated transformation"/>
    <property type="evidence" value="ECO:0007669"/>
    <property type="project" value="InterPro"/>
</dbReference>